<keyword evidence="4" id="KW-0779">Telomere</keyword>
<evidence type="ECO:0000313" key="8">
    <source>
        <dbReference type="Proteomes" id="UP000694871"/>
    </source>
</evidence>
<evidence type="ECO:0000256" key="3">
    <source>
        <dbReference type="ARBA" id="ARBA00022454"/>
    </source>
</evidence>
<evidence type="ECO:0000256" key="5">
    <source>
        <dbReference type="ARBA" id="ARBA00023242"/>
    </source>
</evidence>
<feature type="region of interest" description="Disordered" evidence="6">
    <location>
        <begin position="524"/>
        <end position="573"/>
    </location>
</feature>
<sequence>MNPGRSRYRLRERRPRGLCRDASSPESDSENSLLDRIRPSYMKPWIVDLLLEYSGSEDKLEAQFGHVLKVLNEASPHRQDGQDSTAVVYIADGRHYIHTVVPATAIETAKGFSPQSGFSSILGQFIVLQNFRVCVKEAAKAENSGFYFKLDCFSVTNMNRCATRQQDCNREPSVLQKIKELWLRGLALQPLPSSEPSSVSEVLGEIKQDKLSTLKQNVEDCFSPLDPSNRLNSEELAVYPDTKWQAERKQDKMHCRDIFTVPAKLLVIGAEEEAALSRSYPPKSTHVASDSESSSEEDHSTVSFVSAEAETVDGSLENPWDVFPGMTLTFSKGMSDTQSSLPNAQQMLLGSTAEVEEAAGSSSCTPDGLQSCDPEPHCSSAQVKPAKVTSPSLLPPHKGANQESRSKARNSARNTSITPDTDESIPLGQPLNNSHSHASVHGLSPECPTIRNTFLPKTSSGATEENRPVHLQRETVVLRGAGGKYPEPCRKCGAAKRKQLVPDEESIETSSRLLRSSCKAQDLTPATVFPKPSSLDRKRVAQRQPLKVVTERTPKKSRIDETHVQPRQASAGSTCARRQLEKLKEQTATTRRLAGSRGGQPRAQQQERVRRAISHHVYQPATAELCSQVHSTRISRALLGWARWVFRNRQKL</sequence>
<feature type="region of interest" description="Disordered" evidence="6">
    <location>
        <begin position="351"/>
        <end position="469"/>
    </location>
</feature>
<dbReference type="Proteomes" id="UP000694871">
    <property type="component" value="Unplaced"/>
</dbReference>
<feature type="compositionally biased region" description="Polar residues" evidence="6">
    <location>
        <begin position="409"/>
        <end position="419"/>
    </location>
</feature>
<dbReference type="PANTHER" id="PTHR14487:SF3">
    <property type="entry name" value="ADRENOCORTICAL DYSPLASIA PROTEIN HOMOLOG"/>
    <property type="match status" value="1"/>
</dbReference>
<keyword evidence="3" id="KW-0158">Chromosome</keyword>
<evidence type="ECO:0000313" key="9">
    <source>
        <dbReference type="RefSeq" id="XP_015274447.1"/>
    </source>
</evidence>
<evidence type="ECO:0000259" key="7">
    <source>
        <dbReference type="Pfam" id="PF10341"/>
    </source>
</evidence>
<comment type="subcellular location">
    <subcellularLocation>
        <location evidence="2">Chromosome</location>
        <location evidence="2">Telomere</location>
    </subcellularLocation>
    <subcellularLocation>
        <location evidence="1">Nucleus</location>
    </subcellularLocation>
</comment>
<feature type="region of interest" description="Disordered" evidence="6">
    <location>
        <begin position="1"/>
        <end position="32"/>
    </location>
</feature>
<evidence type="ECO:0000256" key="2">
    <source>
        <dbReference type="ARBA" id="ARBA00004574"/>
    </source>
</evidence>
<reference evidence="9" key="1">
    <citation type="submission" date="2025-08" db="UniProtKB">
        <authorList>
            <consortium name="RefSeq"/>
        </authorList>
    </citation>
    <scope>IDENTIFICATION</scope>
</reference>
<feature type="compositionally biased region" description="Basic and acidic residues" evidence="6">
    <location>
        <begin position="549"/>
        <end position="564"/>
    </location>
</feature>
<feature type="region of interest" description="Disordered" evidence="6">
    <location>
        <begin position="277"/>
        <end position="303"/>
    </location>
</feature>
<name>A0ABM1KL60_GEKJA</name>
<dbReference type="GeneID" id="107116933"/>
<dbReference type="InterPro" id="IPR028631">
    <property type="entry name" value="ACD"/>
</dbReference>
<feature type="compositionally biased region" description="Polar residues" evidence="6">
    <location>
        <begin position="450"/>
        <end position="463"/>
    </location>
</feature>
<dbReference type="InterPro" id="IPR019437">
    <property type="entry name" value="TPP1/Est3"/>
</dbReference>
<evidence type="ECO:0000256" key="6">
    <source>
        <dbReference type="SAM" id="MobiDB-lite"/>
    </source>
</evidence>
<evidence type="ECO:0000256" key="4">
    <source>
        <dbReference type="ARBA" id="ARBA00022895"/>
    </source>
</evidence>
<evidence type="ECO:0000256" key="1">
    <source>
        <dbReference type="ARBA" id="ARBA00004123"/>
    </source>
</evidence>
<organism evidence="8 9">
    <name type="scientific">Gekko japonicus</name>
    <name type="common">Schlegel's Japanese gecko</name>
    <dbReference type="NCBI Taxonomy" id="146911"/>
    <lineage>
        <taxon>Eukaryota</taxon>
        <taxon>Metazoa</taxon>
        <taxon>Chordata</taxon>
        <taxon>Craniata</taxon>
        <taxon>Vertebrata</taxon>
        <taxon>Euteleostomi</taxon>
        <taxon>Lepidosauria</taxon>
        <taxon>Squamata</taxon>
        <taxon>Bifurcata</taxon>
        <taxon>Gekkota</taxon>
        <taxon>Gekkonidae</taxon>
        <taxon>Gekkoninae</taxon>
        <taxon>Gekko</taxon>
    </lineage>
</organism>
<dbReference type="Gene3D" id="2.40.50.960">
    <property type="match status" value="1"/>
</dbReference>
<gene>
    <name evidence="9" type="primary">LOC107116933</name>
</gene>
<feature type="domain" description="Shelterin complex subunit TPP1/Est3" evidence="7">
    <location>
        <begin position="43"/>
        <end position="184"/>
    </location>
</feature>
<keyword evidence="8" id="KW-1185">Reference proteome</keyword>
<dbReference type="PANTHER" id="PTHR14487">
    <property type="entry name" value="ADRENOCORTICAL DYSPLASIA PROTEIN ACD"/>
    <property type="match status" value="1"/>
</dbReference>
<keyword evidence="5" id="KW-0539">Nucleus</keyword>
<proteinExistence type="predicted"/>
<accession>A0ABM1KL60</accession>
<dbReference type="RefSeq" id="XP_015274447.1">
    <property type="nucleotide sequence ID" value="XM_015418961.1"/>
</dbReference>
<feature type="compositionally biased region" description="Basic residues" evidence="6">
    <location>
        <begin position="1"/>
        <end position="17"/>
    </location>
</feature>
<dbReference type="Pfam" id="PF10341">
    <property type="entry name" value="TPP1"/>
    <property type="match status" value="1"/>
</dbReference>
<protein>
    <submittedName>
        <fullName evidence="9">Uncharacterized protein LOC107116933</fullName>
    </submittedName>
</protein>